<feature type="chain" id="PRO_5046894966" evidence="1">
    <location>
        <begin position="22"/>
        <end position="262"/>
    </location>
</feature>
<dbReference type="PROSITE" id="PS51257">
    <property type="entry name" value="PROKAR_LIPOPROTEIN"/>
    <property type="match status" value="1"/>
</dbReference>
<feature type="domain" description="DUF306" evidence="2">
    <location>
        <begin position="151"/>
        <end position="258"/>
    </location>
</feature>
<evidence type="ECO:0000259" key="2">
    <source>
        <dbReference type="Pfam" id="PF03724"/>
    </source>
</evidence>
<dbReference type="Proteomes" id="UP000651271">
    <property type="component" value="Unassembled WGS sequence"/>
</dbReference>
<dbReference type="Gene3D" id="2.40.128.270">
    <property type="match status" value="2"/>
</dbReference>
<organism evidence="3 4">
    <name type="scientific">Sphingobacterium litopenaei</name>
    <dbReference type="NCBI Taxonomy" id="2763500"/>
    <lineage>
        <taxon>Bacteria</taxon>
        <taxon>Pseudomonadati</taxon>
        <taxon>Bacteroidota</taxon>
        <taxon>Sphingobacteriia</taxon>
        <taxon>Sphingobacteriales</taxon>
        <taxon>Sphingobacteriaceae</taxon>
        <taxon>Sphingobacterium</taxon>
    </lineage>
</organism>
<keyword evidence="1" id="KW-0732">Signal</keyword>
<feature type="signal peptide" evidence="1">
    <location>
        <begin position="1"/>
        <end position="21"/>
    </location>
</feature>
<name>A0ABR7YCH1_9SPHI</name>
<evidence type="ECO:0000313" key="3">
    <source>
        <dbReference type="EMBL" id="MBD1429001.1"/>
    </source>
</evidence>
<reference evidence="3 4" key="1">
    <citation type="submission" date="2020-08" db="EMBL/GenBank/DDBJ databases">
        <title>Sphingobacterium sp. DN04309 isolated from aquaculture water.</title>
        <authorList>
            <person name="Zhang M."/>
        </authorList>
    </citation>
    <scope>NUCLEOTIDE SEQUENCE [LARGE SCALE GENOMIC DNA]</scope>
    <source>
        <strain evidence="3 4">DN04309</strain>
    </source>
</reference>
<sequence>MKLNYLLALAVVSMLSSCSLFQNKQNSLGSNASELNAKWHILSIENKAIDKKVNGKEPVFSFDLAKNEYAAITGCNNLMGGFELKSSNKIKFSRGVSTMMACDNMEVEQGLSKILPLVTSYKISNDTLSFLDAKKALKAQFKLKKEDKSAQLKGKWELDYIGLTEKSINELFSTKKPTLEFNIKEETLVGNGGCNNYSGTYKVDAHRLKFGAIASTKMACSSLEGESAYFKNLERISSFSVDENHLTLITDDIAILRFKKVK</sequence>
<comment type="caution">
    <text evidence="3">The sequence shown here is derived from an EMBL/GenBank/DDBJ whole genome shotgun (WGS) entry which is preliminary data.</text>
</comment>
<gene>
    <name evidence="3" type="ORF">H8B04_05395</name>
</gene>
<dbReference type="PANTHER" id="PTHR35535:SF2">
    <property type="entry name" value="DUF306 DOMAIN-CONTAINING PROTEIN"/>
    <property type="match status" value="1"/>
</dbReference>
<dbReference type="InterPro" id="IPR038670">
    <property type="entry name" value="HslJ-like_sf"/>
</dbReference>
<dbReference type="InterPro" id="IPR005184">
    <property type="entry name" value="DUF306_Meta_HslJ"/>
</dbReference>
<dbReference type="EMBL" id="JACOIJ010000007">
    <property type="protein sequence ID" value="MBD1429001.1"/>
    <property type="molecule type" value="Genomic_DNA"/>
</dbReference>
<protein>
    <submittedName>
        <fullName evidence="3">META domain-containing protein</fullName>
    </submittedName>
</protein>
<evidence type="ECO:0000256" key="1">
    <source>
        <dbReference type="SAM" id="SignalP"/>
    </source>
</evidence>
<dbReference type="InterPro" id="IPR053147">
    <property type="entry name" value="Hsp_HslJ-like"/>
</dbReference>
<dbReference type="RefSeq" id="WP_165290208.1">
    <property type="nucleotide sequence ID" value="NZ_JACOIJ010000007.1"/>
</dbReference>
<proteinExistence type="predicted"/>
<dbReference type="PANTHER" id="PTHR35535">
    <property type="entry name" value="HEAT SHOCK PROTEIN HSLJ"/>
    <property type="match status" value="1"/>
</dbReference>
<accession>A0ABR7YCH1</accession>
<dbReference type="Pfam" id="PF03724">
    <property type="entry name" value="META"/>
    <property type="match status" value="2"/>
</dbReference>
<feature type="domain" description="DUF306" evidence="2">
    <location>
        <begin position="36"/>
        <end position="141"/>
    </location>
</feature>
<keyword evidence="4" id="KW-1185">Reference proteome</keyword>
<evidence type="ECO:0000313" key="4">
    <source>
        <dbReference type="Proteomes" id="UP000651271"/>
    </source>
</evidence>